<evidence type="ECO:0000313" key="2">
    <source>
        <dbReference type="EMBL" id="RRT42938.1"/>
    </source>
</evidence>
<feature type="region of interest" description="Disordered" evidence="1">
    <location>
        <begin position="165"/>
        <end position="184"/>
    </location>
</feature>
<feature type="compositionally biased region" description="Basic and acidic residues" evidence="1">
    <location>
        <begin position="33"/>
        <end position="79"/>
    </location>
</feature>
<reference evidence="2 3" key="1">
    <citation type="journal article" date="2014" name="Agronomy (Basel)">
        <title>A Draft Genome Sequence for Ensete ventricosum, the Drought-Tolerant Tree Against Hunger.</title>
        <authorList>
            <person name="Harrison J."/>
            <person name="Moore K.A."/>
            <person name="Paszkiewicz K."/>
            <person name="Jones T."/>
            <person name="Grant M."/>
            <person name="Ambacheew D."/>
            <person name="Muzemil S."/>
            <person name="Studholme D.J."/>
        </authorList>
    </citation>
    <scope>NUCLEOTIDE SEQUENCE [LARGE SCALE GENOMIC DNA]</scope>
</reference>
<feature type="region of interest" description="Disordered" evidence="1">
    <location>
        <begin position="32"/>
        <end position="88"/>
    </location>
</feature>
<feature type="compositionally biased region" description="Polar residues" evidence="1">
    <location>
        <begin position="165"/>
        <end position="177"/>
    </location>
</feature>
<sequence length="184" mass="20404">MKTSFVFPVNRQVIHIQLNQEIKQASALFKSRKGIEKAGTKRIKPEQRWKFGARESGRERDSLRGRRAGGEERDPDRRCSSPPMTERSTVALAPALRRSRQAAGHDLGSRGCHTDVSCTTAVQMRKLDPTRNIHVRTAALRHPPPPEALPAAGVGFRALASSTIHRTLPKNHQSPTKPATALRL</sequence>
<proteinExistence type="predicted"/>
<evidence type="ECO:0000313" key="3">
    <source>
        <dbReference type="Proteomes" id="UP000287651"/>
    </source>
</evidence>
<organism evidence="2 3">
    <name type="scientific">Ensete ventricosum</name>
    <name type="common">Abyssinian banana</name>
    <name type="synonym">Musa ensete</name>
    <dbReference type="NCBI Taxonomy" id="4639"/>
    <lineage>
        <taxon>Eukaryota</taxon>
        <taxon>Viridiplantae</taxon>
        <taxon>Streptophyta</taxon>
        <taxon>Embryophyta</taxon>
        <taxon>Tracheophyta</taxon>
        <taxon>Spermatophyta</taxon>
        <taxon>Magnoliopsida</taxon>
        <taxon>Liliopsida</taxon>
        <taxon>Zingiberales</taxon>
        <taxon>Musaceae</taxon>
        <taxon>Ensete</taxon>
    </lineage>
</organism>
<name>A0A426XTV7_ENSVE</name>
<protein>
    <submittedName>
        <fullName evidence="2">Uncharacterized protein</fullName>
    </submittedName>
</protein>
<dbReference type="EMBL" id="AMZH03017481">
    <property type="protein sequence ID" value="RRT42938.1"/>
    <property type="molecule type" value="Genomic_DNA"/>
</dbReference>
<evidence type="ECO:0000256" key="1">
    <source>
        <dbReference type="SAM" id="MobiDB-lite"/>
    </source>
</evidence>
<dbReference type="AlphaFoldDB" id="A0A426XTV7"/>
<gene>
    <name evidence="2" type="ORF">B296_00056783</name>
</gene>
<comment type="caution">
    <text evidence="2">The sequence shown here is derived from an EMBL/GenBank/DDBJ whole genome shotgun (WGS) entry which is preliminary data.</text>
</comment>
<accession>A0A426XTV7</accession>
<dbReference type="Proteomes" id="UP000287651">
    <property type="component" value="Unassembled WGS sequence"/>
</dbReference>